<protein>
    <submittedName>
        <fullName evidence="3">Putative IS4 family transposase</fullName>
    </submittedName>
</protein>
<evidence type="ECO:0000259" key="2">
    <source>
        <dbReference type="Pfam" id="PF13546"/>
    </source>
</evidence>
<organism evidence="3 4">
    <name type="scientific">Methylorubrum populi (strain ATCC BAA-705 / NCIMB 13946 / BJ001)</name>
    <name type="common">Methylobacterium populi</name>
    <dbReference type="NCBI Taxonomy" id="441620"/>
    <lineage>
        <taxon>Bacteria</taxon>
        <taxon>Pseudomonadati</taxon>
        <taxon>Pseudomonadota</taxon>
        <taxon>Alphaproteobacteria</taxon>
        <taxon>Hyphomicrobiales</taxon>
        <taxon>Methylobacteriaceae</taxon>
        <taxon>Methylorubrum</taxon>
    </lineage>
</organism>
<dbReference type="STRING" id="441620.Mpop_0311"/>
<dbReference type="NCBIfam" id="NF033540">
    <property type="entry name" value="transpos_IS701"/>
    <property type="match status" value="1"/>
</dbReference>
<reference evidence="3" key="1">
    <citation type="submission" date="2008-04" db="EMBL/GenBank/DDBJ databases">
        <title>Complete sequence of chromosome of Methylobacterium populi BJ001.</title>
        <authorList>
            <consortium name="US DOE Joint Genome Institute"/>
            <person name="Copeland A."/>
            <person name="Lucas S."/>
            <person name="Lapidus A."/>
            <person name="Glavina del Rio T."/>
            <person name="Dalin E."/>
            <person name="Tice H."/>
            <person name="Bruce D."/>
            <person name="Goodwin L."/>
            <person name="Pitluck S."/>
            <person name="Chertkov O."/>
            <person name="Brettin T."/>
            <person name="Detter J.C."/>
            <person name="Han C."/>
            <person name="Kuske C.R."/>
            <person name="Schmutz J."/>
            <person name="Larimer F."/>
            <person name="Land M."/>
            <person name="Hauser L."/>
            <person name="Kyrpides N."/>
            <person name="Mikhailova N."/>
            <person name="Marx C."/>
            <person name="Richardson P."/>
        </authorList>
    </citation>
    <scope>NUCLEOTIDE SEQUENCE [LARGE SCALE GENOMIC DNA]</scope>
    <source>
        <strain evidence="3">BJ001</strain>
    </source>
</reference>
<proteinExistence type="predicted"/>
<feature type="domain" description="Transposase IS701-like DDE" evidence="2">
    <location>
        <begin position="26"/>
        <end position="234"/>
    </location>
</feature>
<name>B1ZH88_METPB</name>
<feature type="region of interest" description="Disordered" evidence="1">
    <location>
        <begin position="376"/>
        <end position="445"/>
    </location>
</feature>
<feature type="compositionally biased region" description="Basic residues" evidence="1">
    <location>
        <begin position="400"/>
        <end position="414"/>
    </location>
</feature>
<dbReference type="PANTHER" id="PTHR33627">
    <property type="entry name" value="TRANSPOSASE"/>
    <property type="match status" value="1"/>
</dbReference>
<dbReference type="Proteomes" id="UP000007136">
    <property type="component" value="Chromosome"/>
</dbReference>
<feature type="compositionally biased region" description="Polar residues" evidence="1">
    <location>
        <begin position="424"/>
        <end position="445"/>
    </location>
</feature>
<dbReference type="InterPro" id="IPR012337">
    <property type="entry name" value="RNaseH-like_sf"/>
</dbReference>
<dbReference type="KEGG" id="mpo:Mpop_0311"/>
<dbReference type="HOGENOM" id="CLU_033141_0_0_5"/>
<dbReference type="SUPFAM" id="SSF53098">
    <property type="entry name" value="Ribonuclease H-like"/>
    <property type="match status" value="1"/>
</dbReference>
<evidence type="ECO:0000313" key="3">
    <source>
        <dbReference type="EMBL" id="ACB78492.1"/>
    </source>
</evidence>
<dbReference type="eggNOG" id="COG5659">
    <property type="taxonomic scope" value="Bacteria"/>
</dbReference>
<dbReference type="InterPro" id="IPR039365">
    <property type="entry name" value="IS701-like"/>
</dbReference>
<dbReference type="InterPro" id="IPR038721">
    <property type="entry name" value="IS701-like_DDE_dom"/>
</dbReference>
<gene>
    <name evidence="3" type="ordered locus">Mpop_0311</name>
</gene>
<sequence>MTRVTRADVADWARGLDEVLDRIAVRFGRAEPRRRAGAYLRGLLAPVERKNGWQLAEAAGDATPDGVQEFLSRVRWDAEAVRDDLQTYVADHLGDPDAVLVLDETGFLKKGTKSAGVQRQYTGTAGRIENAQVGVFLGYAGRHGHALIDRALYLPKSWTDDRARCRAAHVPDDVTFATKPALGLAMLERARGAGLPFAWIAGDSVYGGDHAIRRWAEDHRIGYVLTVTSGQRLAMRPVAGWLADQVEARPQDAPPVWQRLSAGDGAKGPRLYDWACLPYRGAAPGFQCALLVRRSLADPDETTFYLIHAPTGTPLCDLVRIAGRRWTIESGFEQAKGEVGLDQYEVRSYPGWHRHVTLAMLAHAYLAVLRRTAIGGRGHHGPRPRPPAADRARDPAPAGRSRRSASTQHRRGPRLVRLAAAPSTEGQTRSLAPTDPNATTTNQNT</sequence>
<accession>B1ZH88</accession>
<dbReference type="Pfam" id="PF13546">
    <property type="entry name" value="DDE_5"/>
    <property type="match status" value="1"/>
</dbReference>
<evidence type="ECO:0000313" key="4">
    <source>
        <dbReference type="Proteomes" id="UP000007136"/>
    </source>
</evidence>
<dbReference type="AlphaFoldDB" id="B1ZH88"/>
<dbReference type="EMBL" id="CP001029">
    <property type="protein sequence ID" value="ACB78492.1"/>
    <property type="molecule type" value="Genomic_DNA"/>
</dbReference>
<dbReference type="PANTHER" id="PTHR33627:SF1">
    <property type="entry name" value="TRANSPOSASE"/>
    <property type="match status" value="1"/>
</dbReference>
<evidence type="ECO:0000256" key="1">
    <source>
        <dbReference type="SAM" id="MobiDB-lite"/>
    </source>
</evidence>